<accession>A0A1T4UW20</accession>
<sequence>MNAEIIRDLWGKHQIKLGAMKWSDFIKLIEELDHLRYPE</sequence>
<reference evidence="2 3" key="1">
    <citation type="submission" date="2017-02" db="EMBL/GenBank/DDBJ databases">
        <authorList>
            <person name="Peterson S.W."/>
        </authorList>
    </citation>
    <scope>NUCLEOTIDE SEQUENCE [LARGE SCALE GENOMIC DNA]</scope>
    <source>
        <strain evidence="2 3">CECT 9189</strain>
    </source>
</reference>
<evidence type="ECO:0000313" key="3">
    <source>
        <dbReference type="Proteomes" id="UP000191116"/>
    </source>
</evidence>
<protein>
    <submittedName>
        <fullName evidence="2">Uncharacterized protein</fullName>
    </submittedName>
</protein>
<dbReference type="Proteomes" id="UP000191116">
    <property type="component" value="Unassembled WGS sequence"/>
</dbReference>
<evidence type="ECO:0000313" key="1">
    <source>
        <dbReference type="EMBL" id="SKA56789.1"/>
    </source>
</evidence>
<dbReference type="EMBL" id="FUWP01000036">
    <property type="protein sequence ID" value="SKA56789.1"/>
    <property type="molecule type" value="Genomic_DNA"/>
</dbReference>
<dbReference type="AlphaFoldDB" id="A0A1T4UW20"/>
<evidence type="ECO:0000313" key="2">
    <source>
        <dbReference type="EMBL" id="SKA56818.1"/>
    </source>
</evidence>
<organism evidence="2 3">
    <name type="scientific">Photobacterium toruni</name>
    <dbReference type="NCBI Taxonomy" id="1935446"/>
    <lineage>
        <taxon>Bacteria</taxon>
        <taxon>Pseudomonadati</taxon>
        <taxon>Pseudomonadota</taxon>
        <taxon>Gammaproteobacteria</taxon>
        <taxon>Vibrionales</taxon>
        <taxon>Vibrionaceae</taxon>
        <taxon>Photobacterium</taxon>
    </lineage>
</organism>
<dbReference type="EMBL" id="FUWP01000036">
    <property type="protein sequence ID" value="SKA56818.1"/>
    <property type="molecule type" value="Genomic_DNA"/>
</dbReference>
<gene>
    <name evidence="1" type="ORF">CZ814_03787</name>
    <name evidence="2" type="ORF">CZ814_03792</name>
</gene>
<name>A0A1T4UW20_9GAMM</name>
<proteinExistence type="predicted"/>